<proteinExistence type="predicted"/>
<dbReference type="GO" id="GO:0032502">
    <property type="term" value="P:developmental process"/>
    <property type="evidence" value="ECO:0007669"/>
    <property type="project" value="TreeGrafter"/>
</dbReference>
<protein>
    <recommendedName>
        <fullName evidence="2">BHLH domain-containing protein</fullName>
    </recommendedName>
</protein>
<evidence type="ECO:0000313" key="3">
    <source>
        <dbReference type="EMBL" id="CBY09148.1"/>
    </source>
</evidence>
<dbReference type="PANTHER" id="PTHR23349:SF111">
    <property type="entry name" value="BHLH DOMAIN-CONTAINING PROTEIN"/>
    <property type="match status" value="1"/>
</dbReference>
<evidence type="ECO:0000313" key="6">
    <source>
        <dbReference type="Proteomes" id="UP000001307"/>
    </source>
</evidence>
<feature type="region of interest" description="Disordered" evidence="1">
    <location>
        <begin position="1"/>
        <end position="29"/>
    </location>
</feature>
<dbReference type="GO" id="GO:0046983">
    <property type="term" value="F:protein dimerization activity"/>
    <property type="evidence" value="ECO:0007669"/>
    <property type="project" value="InterPro"/>
</dbReference>
<reference evidence="3" key="1">
    <citation type="journal article" date="2010" name="Science">
        <title>Plasticity of animal genome architecture unmasked by rapid evolution of a pelagic tunicate.</title>
        <authorList>
            <person name="Denoeud F."/>
            <person name="Henriet S."/>
            <person name="Mungpakdee S."/>
            <person name="Aury J.M."/>
            <person name="Da Silva C."/>
            <person name="Brinkmann H."/>
            <person name="Mikhaleva J."/>
            <person name="Olsen L.C."/>
            <person name="Jubin C."/>
            <person name="Canestro C."/>
            <person name="Bouquet J.M."/>
            <person name="Danks G."/>
            <person name="Poulain J."/>
            <person name="Campsteijn C."/>
            <person name="Adamski M."/>
            <person name="Cross I."/>
            <person name="Yadetie F."/>
            <person name="Muffato M."/>
            <person name="Louis A."/>
            <person name="Butcher S."/>
            <person name="Tsagkogeorga G."/>
            <person name="Konrad A."/>
            <person name="Singh S."/>
            <person name="Jensen M.F."/>
            <person name="Cong E.H."/>
            <person name="Eikeseth-Otteraa H."/>
            <person name="Noel B."/>
            <person name="Anthouard V."/>
            <person name="Porcel B.M."/>
            <person name="Kachouri-Lafond R."/>
            <person name="Nishino A."/>
            <person name="Ugolini M."/>
            <person name="Chourrout P."/>
            <person name="Nishida H."/>
            <person name="Aasland R."/>
            <person name="Huzurbazar S."/>
            <person name="Westhof E."/>
            <person name="Delsuc F."/>
            <person name="Lehrach H."/>
            <person name="Reinhardt R."/>
            <person name="Weissenbach J."/>
            <person name="Roy S.W."/>
            <person name="Artiguenave F."/>
            <person name="Postlethwait J.H."/>
            <person name="Manak J.R."/>
            <person name="Thompson E.M."/>
            <person name="Jaillon O."/>
            <person name="Du Pasquier L."/>
            <person name="Boudinot P."/>
            <person name="Liberles D.A."/>
            <person name="Volff J.N."/>
            <person name="Philippe H."/>
            <person name="Lenhard B."/>
            <person name="Roest Crollius H."/>
            <person name="Wincker P."/>
            <person name="Chourrout D."/>
        </authorList>
    </citation>
    <scope>NUCLEOTIDE SEQUENCE [LARGE SCALE GENOMIC DNA]</scope>
</reference>
<evidence type="ECO:0000259" key="2">
    <source>
        <dbReference type="PROSITE" id="PS50888"/>
    </source>
</evidence>
<dbReference type="InParanoid" id="E4XC23"/>
<feature type="region of interest" description="Disordered" evidence="1">
    <location>
        <begin position="125"/>
        <end position="147"/>
    </location>
</feature>
<dbReference type="GO" id="GO:0000977">
    <property type="term" value="F:RNA polymerase II transcription regulatory region sequence-specific DNA binding"/>
    <property type="evidence" value="ECO:0007669"/>
    <property type="project" value="TreeGrafter"/>
</dbReference>
<dbReference type="InterPro" id="IPR050283">
    <property type="entry name" value="E-box_TF_Regulators"/>
</dbReference>
<dbReference type="Proteomes" id="UP000011014">
    <property type="component" value="Unassembled WGS sequence"/>
</dbReference>
<gene>
    <name evidence="3" type="ORF">GSOID_T00007675001</name>
    <name evidence="5" type="ORF">GSOID_T00019254001</name>
    <name evidence="4" type="ORF">GSOID_T00032434001</name>
</gene>
<evidence type="ECO:0000256" key="1">
    <source>
        <dbReference type="SAM" id="MobiDB-lite"/>
    </source>
</evidence>
<dbReference type="EMBL" id="FN655238">
    <property type="protein sequence ID" value="CBY38487.1"/>
    <property type="molecule type" value="Genomic_DNA"/>
</dbReference>
<feature type="domain" description="BHLH" evidence="2">
    <location>
        <begin position="19"/>
        <end position="73"/>
    </location>
</feature>
<dbReference type="Proteomes" id="UP000001307">
    <property type="component" value="Unassembled WGS sequence"/>
</dbReference>
<keyword evidence="6" id="KW-1185">Reference proteome</keyword>
<name>E4XC23_OIKDI</name>
<sequence>MTGKLLPTKESKKKKRNPGAVLRRNARERDRIRNVNDAFDELRDHVPNGDAGRGRKISKVETLKSAIEYINALKDVLGDELKPVELGELDDNLTSFSEESQIASERPPQLSFAPEQTNDSHVFDKFEVPSSPESGVGASSNETSIDLDHFSSTEDSLDLLQLPTSFAADLLQSSHIDFANPSTLSFAKY</sequence>
<dbReference type="InterPro" id="IPR036638">
    <property type="entry name" value="HLH_DNA-bd_sf"/>
</dbReference>
<dbReference type="EMBL" id="FN655310">
    <property type="protein sequence ID" value="CBY38736.1"/>
    <property type="molecule type" value="Genomic_DNA"/>
</dbReference>
<dbReference type="SUPFAM" id="SSF47459">
    <property type="entry name" value="HLH, helix-loop-helix DNA-binding domain"/>
    <property type="match status" value="1"/>
</dbReference>
<dbReference type="GO" id="GO:0000981">
    <property type="term" value="F:DNA-binding transcription factor activity, RNA polymerase II-specific"/>
    <property type="evidence" value="ECO:0007669"/>
    <property type="project" value="TreeGrafter"/>
</dbReference>
<dbReference type="PROSITE" id="PS50888">
    <property type="entry name" value="BHLH"/>
    <property type="match status" value="1"/>
</dbReference>
<dbReference type="SMART" id="SM00353">
    <property type="entry name" value="HLH"/>
    <property type="match status" value="1"/>
</dbReference>
<dbReference type="InterPro" id="IPR011598">
    <property type="entry name" value="bHLH_dom"/>
</dbReference>
<feature type="compositionally biased region" description="Polar residues" evidence="1">
    <location>
        <begin position="131"/>
        <end position="144"/>
    </location>
</feature>
<dbReference type="Gene3D" id="4.10.280.10">
    <property type="entry name" value="Helix-loop-helix DNA-binding domain"/>
    <property type="match status" value="1"/>
</dbReference>
<dbReference type="EMBL" id="FN653035">
    <property type="protein sequence ID" value="CBY09148.1"/>
    <property type="molecule type" value="Genomic_DNA"/>
</dbReference>
<evidence type="ECO:0000313" key="5">
    <source>
        <dbReference type="EMBL" id="CBY38736.1"/>
    </source>
</evidence>
<dbReference type="Pfam" id="PF00010">
    <property type="entry name" value="HLH"/>
    <property type="match status" value="1"/>
</dbReference>
<dbReference type="PANTHER" id="PTHR23349">
    <property type="entry name" value="BASIC HELIX-LOOP-HELIX TRANSCRIPTION FACTOR, TWIST"/>
    <property type="match status" value="1"/>
</dbReference>
<organism evidence="3">
    <name type="scientific">Oikopleura dioica</name>
    <name type="common">Tunicate</name>
    <dbReference type="NCBI Taxonomy" id="34765"/>
    <lineage>
        <taxon>Eukaryota</taxon>
        <taxon>Metazoa</taxon>
        <taxon>Chordata</taxon>
        <taxon>Tunicata</taxon>
        <taxon>Appendicularia</taxon>
        <taxon>Copelata</taxon>
        <taxon>Oikopleuridae</taxon>
        <taxon>Oikopleura</taxon>
    </lineage>
</organism>
<accession>E4XC23</accession>
<dbReference type="CDD" id="cd11418">
    <property type="entry name" value="bHLH_TS_ASCL"/>
    <property type="match status" value="1"/>
</dbReference>
<evidence type="ECO:0000313" key="4">
    <source>
        <dbReference type="EMBL" id="CBY38487.1"/>
    </source>
</evidence>
<dbReference type="OrthoDB" id="5976910at2759"/>
<dbReference type="AlphaFoldDB" id="E4XC23"/>